<evidence type="ECO:0000256" key="14">
    <source>
        <dbReference type="RuleBase" id="RU000584"/>
    </source>
</evidence>
<dbReference type="InterPro" id="IPR015895">
    <property type="entry name" value="4pyrrol_synth_GluRdtase_N"/>
</dbReference>
<feature type="site" description="Important for activity" evidence="9 13">
    <location>
        <position position="98"/>
    </location>
</feature>
<dbReference type="InterPro" id="IPR036291">
    <property type="entry name" value="NAD(P)-bd_dom_sf"/>
</dbReference>
<dbReference type="Pfam" id="PF05201">
    <property type="entry name" value="GlutR_N"/>
    <property type="match status" value="1"/>
</dbReference>
<dbReference type="InterPro" id="IPR015896">
    <property type="entry name" value="4pyrrol_synth_GluRdtase_dimer"/>
</dbReference>
<reference evidence="19 20" key="1">
    <citation type="journal article" date="2012" name="Stand. Genomic Sci.">
        <title>Complete genome sequence of the melanogenic marine bacterium Marinomonas mediterranea type strain (MMB-1(T)).</title>
        <authorList>
            <person name="Lucas-Elio P."/>
            <person name="Goodwin L."/>
            <person name="Woyke T."/>
            <person name="Pitluck S."/>
            <person name="Nolan M."/>
            <person name="Kyrpides N.C."/>
            <person name="Detter J.C."/>
            <person name="Copeland A."/>
            <person name="Teshima H."/>
            <person name="Bruce D."/>
            <person name="Detter C."/>
            <person name="Tapia R."/>
            <person name="Han S."/>
            <person name="Land M.L."/>
            <person name="Ivanova N."/>
            <person name="Mikhailova N."/>
            <person name="Johnston A.W."/>
            <person name="Sanchez-Amat A."/>
        </authorList>
    </citation>
    <scope>NUCLEOTIDE SEQUENCE [LARGE SCALE GENOMIC DNA]</scope>
    <source>
        <strain evidence="20">ATCC 700492 / JCM 21426 / NBRC 103028 / MMB-1</strain>
    </source>
</reference>
<feature type="domain" description="Quinate/shikimate 5-dehydrogenase/glutamyl-tRNA reductase" evidence="17">
    <location>
        <begin position="171"/>
        <end position="305"/>
    </location>
</feature>
<dbReference type="InterPro" id="IPR036343">
    <property type="entry name" value="GluRdtase_N_sf"/>
</dbReference>
<evidence type="ECO:0000256" key="11">
    <source>
        <dbReference type="PIRSR" id="PIRSR000445-2"/>
    </source>
</evidence>
<evidence type="ECO:0000256" key="3">
    <source>
        <dbReference type="ARBA" id="ARBA00012970"/>
    </source>
</evidence>
<dbReference type="GO" id="GO:0019353">
    <property type="term" value="P:protoporphyrinogen IX biosynthetic process from glutamate"/>
    <property type="evidence" value="ECO:0007669"/>
    <property type="project" value="TreeGrafter"/>
</dbReference>
<dbReference type="FunFam" id="3.40.50.720:FF:000031">
    <property type="entry name" value="Glutamyl-tRNA reductase"/>
    <property type="match status" value="1"/>
</dbReference>
<gene>
    <name evidence="9" type="primary">hemA</name>
    <name evidence="19" type="ordered locus">Marme_2964</name>
</gene>
<keyword evidence="6 9" id="KW-0627">Porphyrin biosynthesis</keyword>
<dbReference type="EMBL" id="CP002583">
    <property type="protein sequence ID" value="ADZ92185.1"/>
    <property type="molecule type" value="Genomic_DNA"/>
</dbReference>
<evidence type="ECO:0000256" key="5">
    <source>
        <dbReference type="ARBA" id="ARBA00023002"/>
    </source>
</evidence>
<dbReference type="InterPro" id="IPR036453">
    <property type="entry name" value="GluRdtase_dimer_dom_sf"/>
</dbReference>
<evidence type="ECO:0000259" key="16">
    <source>
        <dbReference type="Pfam" id="PF00745"/>
    </source>
</evidence>
<dbReference type="GO" id="GO:0008883">
    <property type="term" value="F:glutamyl-tRNA reductase activity"/>
    <property type="evidence" value="ECO:0007669"/>
    <property type="project" value="UniProtKB-UniRule"/>
</dbReference>
<dbReference type="Gene3D" id="3.30.460.30">
    <property type="entry name" value="Glutamyl-tRNA reductase, N-terminal domain"/>
    <property type="match status" value="1"/>
</dbReference>
<dbReference type="KEGG" id="mme:Marme_2964"/>
<comment type="subunit">
    <text evidence="9">Homodimer.</text>
</comment>
<feature type="binding site" evidence="9 12">
    <location>
        <begin position="188"/>
        <end position="193"/>
    </location>
    <ligand>
        <name>NADP(+)</name>
        <dbReference type="ChEBI" id="CHEBI:58349"/>
    </ligand>
</feature>
<feature type="active site" description="Nucleophile" evidence="9 10">
    <location>
        <position position="50"/>
    </location>
</feature>
<evidence type="ECO:0000256" key="6">
    <source>
        <dbReference type="ARBA" id="ARBA00023244"/>
    </source>
</evidence>
<dbReference type="InterPro" id="IPR006151">
    <property type="entry name" value="Shikm_DH/Glu-tRNA_Rdtase"/>
</dbReference>
<feature type="binding site" evidence="9 11">
    <location>
        <position position="108"/>
    </location>
    <ligand>
        <name>substrate</name>
    </ligand>
</feature>
<dbReference type="Pfam" id="PF01488">
    <property type="entry name" value="Shikimate_DH"/>
    <property type="match status" value="1"/>
</dbReference>
<comment type="similarity">
    <text evidence="2 9 14">Belongs to the glutamyl-tRNA reductase family.</text>
</comment>
<dbReference type="CDD" id="cd05213">
    <property type="entry name" value="NAD_bind_Glutamyl_tRNA_reduct"/>
    <property type="match status" value="1"/>
</dbReference>
<keyword evidence="20" id="KW-1185">Reference proteome</keyword>
<dbReference type="NCBIfam" id="TIGR01035">
    <property type="entry name" value="hemA"/>
    <property type="match status" value="1"/>
</dbReference>
<proteinExistence type="inferred from homology"/>
<evidence type="ECO:0000259" key="18">
    <source>
        <dbReference type="Pfam" id="PF05201"/>
    </source>
</evidence>
<feature type="domain" description="Glutamyl-tRNA reductase N-terminal" evidence="18">
    <location>
        <begin position="6"/>
        <end position="155"/>
    </location>
</feature>
<dbReference type="SUPFAM" id="SSF69075">
    <property type="entry name" value="Glutamyl tRNA-reductase dimerization domain"/>
    <property type="match status" value="1"/>
</dbReference>
<dbReference type="PANTHER" id="PTHR43013:SF1">
    <property type="entry name" value="GLUTAMYL-TRNA REDUCTASE"/>
    <property type="match status" value="1"/>
</dbReference>
<dbReference type="PANTHER" id="PTHR43013">
    <property type="entry name" value="GLUTAMYL-TRNA REDUCTASE"/>
    <property type="match status" value="1"/>
</dbReference>
<dbReference type="FunFam" id="3.30.460.30:FF:000001">
    <property type="entry name" value="Glutamyl-tRNA reductase"/>
    <property type="match status" value="1"/>
</dbReference>
<evidence type="ECO:0000256" key="9">
    <source>
        <dbReference type="HAMAP-Rule" id="MF_00087"/>
    </source>
</evidence>
<dbReference type="UniPathway" id="UPA00251">
    <property type="reaction ID" value="UER00316"/>
</dbReference>
<dbReference type="AlphaFoldDB" id="F2K0U3"/>
<sequence>MPLITVGVNHKTAPVAIREKVAFAPEKMMEALSSLTSEQVANEAVIVSTCNRTELYCTVSDFAKLDDVVEWLSRYHGVEYDDLRKYCYSYVEDESIRHIMRVASGLDSLILGEPQILGQVKSAFAVSEEGRYISRDLRSLFQKTFSVAKQVRTDTAIGENPVSIAFAAVSLAQRIFADIRQSTALLVGAGQTIELVARHLKEAGIKRIIVANRTLTRAETLAKELDAEAILLGELHDFLPNADIVISSTASQLPIIGKGMVERATHKRRHNPMLLVDIAVPRDIEPEVEEVKDAYLYTVDDLHSVIDENIKAREDAAKTAEDIVENGVQSYRRAVESRKVSDLIVTYRAKSEQTKQAELEKALKNLQSGQNAEQVVAKLAHSLMNKLIHAPTLYMREAGAQADENALDIASSVLGLLDDRESQSGSNDKKYNEEKDNKE</sequence>
<evidence type="ECO:0000313" key="20">
    <source>
        <dbReference type="Proteomes" id="UP000001062"/>
    </source>
</evidence>
<dbReference type="STRING" id="717774.Marme_2964"/>
<accession>F2K0U3</accession>
<dbReference type="PATRIC" id="fig|717774.3.peg.3052"/>
<dbReference type="HOGENOM" id="CLU_035113_2_2_6"/>
<dbReference type="InterPro" id="IPR018214">
    <property type="entry name" value="GluRdtase_CS"/>
</dbReference>
<dbReference type="EC" id="1.2.1.70" evidence="3 9"/>
<dbReference type="HAMAP" id="MF_00087">
    <property type="entry name" value="Glu_tRNA_reductase"/>
    <property type="match status" value="1"/>
</dbReference>
<name>F2K0U3_MARM1</name>
<evidence type="ECO:0000256" key="8">
    <source>
        <dbReference type="ARBA" id="ARBA00068659"/>
    </source>
</evidence>
<comment type="miscellaneous">
    <text evidence="9">During catalysis, the active site Cys acts as a nucleophile attacking the alpha-carbonyl group of tRNA-bound glutamate with the formation of a thioester intermediate between enzyme and glutamate, and the concomitant release of tRNA(Glu). The thioester intermediate is finally reduced by direct hydride transfer from NADPH, to form the product GSA.</text>
</comment>
<evidence type="ECO:0000256" key="12">
    <source>
        <dbReference type="PIRSR" id="PIRSR000445-3"/>
    </source>
</evidence>
<dbReference type="Gene3D" id="3.40.50.720">
    <property type="entry name" value="NAD(P)-binding Rossmann-like Domain"/>
    <property type="match status" value="1"/>
</dbReference>
<evidence type="ECO:0000256" key="15">
    <source>
        <dbReference type="SAM" id="MobiDB-lite"/>
    </source>
</evidence>
<dbReference type="RefSeq" id="WP_013662088.1">
    <property type="nucleotide sequence ID" value="NC_015276.1"/>
</dbReference>
<dbReference type="Pfam" id="PF00745">
    <property type="entry name" value="GlutR_dimer"/>
    <property type="match status" value="1"/>
</dbReference>
<evidence type="ECO:0000256" key="4">
    <source>
        <dbReference type="ARBA" id="ARBA00022857"/>
    </source>
</evidence>
<evidence type="ECO:0000256" key="1">
    <source>
        <dbReference type="ARBA" id="ARBA00005059"/>
    </source>
</evidence>
<evidence type="ECO:0000259" key="17">
    <source>
        <dbReference type="Pfam" id="PF01488"/>
    </source>
</evidence>
<protein>
    <recommendedName>
        <fullName evidence="8 9">Glutamyl-tRNA reductase</fullName>
        <shortName evidence="9">GluTR</shortName>
        <ecNumber evidence="3 9">1.2.1.70</ecNumber>
    </recommendedName>
</protein>
<feature type="binding site" evidence="9 11">
    <location>
        <begin position="49"/>
        <end position="52"/>
    </location>
    <ligand>
        <name>substrate</name>
    </ligand>
</feature>
<evidence type="ECO:0000256" key="2">
    <source>
        <dbReference type="ARBA" id="ARBA00005916"/>
    </source>
</evidence>
<dbReference type="eggNOG" id="COG0373">
    <property type="taxonomic scope" value="Bacteria"/>
</dbReference>
<feature type="region of interest" description="Disordered" evidence="15">
    <location>
        <begin position="418"/>
        <end position="439"/>
    </location>
</feature>
<dbReference type="OrthoDB" id="110209at2"/>
<comment type="pathway">
    <text evidence="1 9 14">Porphyrin-containing compound metabolism; protoporphyrin-IX biosynthesis; 5-aminolevulinate from L-glutamyl-tRNA(Glu): step 1/2.</text>
</comment>
<dbReference type="PROSITE" id="PS00747">
    <property type="entry name" value="GLUTR"/>
    <property type="match status" value="1"/>
</dbReference>
<comment type="function">
    <text evidence="9">Catalyzes the NADPH-dependent reduction of glutamyl-tRNA(Glu) to glutamate 1-semialdehyde (GSA).</text>
</comment>
<keyword evidence="4 9" id="KW-0521">NADP</keyword>
<dbReference type="SUPFAM" id="SSF69742">
    <property type="entry name" value="Glutamyl tRNA-reductase catalytic, N-terminal domain"/>
    <property type="match status" value="1"/>
</dbReference>
<dbReference type="Proteomes" id="UP000001062">
    <property type="component" value="Chromosome"/>
</dbReference>
<evidence type="ECO:0000256" key="13">
    <source>
        <dbReference type="PIRSR" id="PIRSR000445-4"/>
    </source>
</evidence>
<evidence type="ECO:0000256" key="10">
    <source>
        <dbReference type="PIRSR" id="PIRSR000445-1"/>
    </source>
</evidence>
<dbReference type="InterPro" id="IPR000343">
    <property type="entry name" value="4pyrrol_synth_GluRdtase"/>
</dbReference>
<comment type="catalytic activity">
    <reaction evidence="7 9 14">
        <text>(S)-4-amino-5-oxopentanoate + tRNA(Glu) + NADP(+) = L-glutamyl-tRNA(Glu) + NADPH + H(+)</text>
        <dbReference type="Rhea" id="RHEA:12344"/>
        <dbReference type="Rhea" id="RHEA-COMP:9663"/>
        <dbReference type="Rhea" id="RHEA-COMP:9680"/>
        <dbReference type="ChEBI" id="CHEBI:15378"/>
        <dbReference type="ChEBI" id="CHEBI:57501"/>
        <dbReference type="ChEBI" id="CHEBI:57783"/>
        <dbReference type="ChEBI" id="CHEBI:58349"/>
        <dbReference type="ChEBI" id="CHEBI:78442"/>
        <dbReference type="ChEBI" id="CHEBI:78520"/>
        <dbReference type="EC" id="1.2.1.70"/>
    </reaction>
</comment>
<comment type="domain">
    <text evidence="9">Possesses an unusual extended V-shaped dimeric structure with each monomer consisting of three distinct domains arranged along a curved 'spinal' alpha-helix. The N-terminal catalytic domain specifically recognizes the glutamate moiety of the substrate. The second domain is the NADPH-binding domain, and the third C-terminal domain is responsible for dimerization.</text>
</comment>
<feature type="domain" description="Tetrapyrrole biosynthesis glutamyl-tRNA reductase dimerisation" evidence="16">
    <location>
        <begin position="320"/>
        <end position="415"/>
    </location>
</feature>
<organism evidence="19 20">
    <name type="scientific">Marinomonas mediterranea (strain ATCC 700492 / JCM 21426 / NBRC 103028 / MMB-1)</name>
    <dbReference type="NCBI Taxonomy" id="717774"/>
    <lineage>
        <taxon>Bacteria</taxon>
        <taxon>Pseudomonadati</taxon>
        <taxon>Pseudomonadota</taxon>
        <taxon>Gammaproteobacteria</taxon>
        <taxon>Oceanospirillales</taxon>
        <taxon>Oceanospirillaceae</taxon>
        <taxon>Marinomonas</taxon>
    </lineage>
</organism>
<keyword evidence="5 9" id="KW-0560">Oxidoreductase</keyword>
<dbReference type="SUPFAM" id="SSF51735">
    <property type="entry name" value="NAD(P)-binding Rossmann-fold domains"/>
    <property type="match status" value="1"/>
</dbReference>
<feature type="binding site" evidence="9 11">
    <location>
        <position position="119"/>
    </location>
    <ligand>
        <name>substrate</name>
    </ligand>
</feature>
<evidence type="ECO:0000313" key="19">
    <source>
        <dbReference type="EMBL" id="ADZ92185.1"/>
    </source>
</evidence>
<dbReference type="PIRSF" id="PIRSF000445">
    <property type="entry name" value="4pyrrol_synth_GluRdtase"/>
    <property type="match status" value="1"/>
</dbReference>
<dbReference type="GO" id="GO:0050661">
    <property type="term" value="F:NADP binding"/>
    <property type="evidence" value="ECO:0007669"/>
    <property type="project" value="InterPro"/>
</dbReference>
<feature type="binding site" evidence="9 11">
    <location>
        <begin position="113"/>
        <end position="115"/>
    </location>
    <ligand>
        <name>substrate</name>
    </ligand>
</feature>
<evidence type="ECO:0000256" key="7">
    <source>
        <dbReference type="ARBA" id="ARBA00047464"/>
    </source>
</evidence>